<dbReference type="AlphaFoldDB" id="A0A0F4YQ34"/>
<reference evidence="2 3" key="1">
    <citation type="submission" date="2015-04" db="EMBL/GenBank/DDBJ databases">
        <authorList>
            <person name="Heijne W.H."/>
            <person name="Fedorova N.D."/>
            <person name="Nierman W.C."/>
            <person name="Vollebregt A.W."/>
            <person name="Zhao Z."/>
            <person name="Wu L."/>
            <person name="Kumar M."/>
            <person name="Stam H."/>
            <person name="van den Berg M.A."/>
            <person name="Pel H.J."/>
        </authorList>
    </citation>
    <scope>NUCLEOTIDE SEQUENCE [LARGE SCALE GENOMIC DNA]</scope>
    <source>
        <strain evidence="2 3">CBS 393.64</strain>
    </source>
</reference>
<accession>A0A0F4YQ34</accession>
<keyword evidence="3" id="KW-1185">Reference proteome</keyword>
<feature type="compositionally biased region" description="Basic residues" evidence="1">
    <location>
        <begin position="16"/>
        <end position="25"/>
    </location>
</feature>
<organism evidence="2 3">
    <name type="scientific">Rasamsonia emersonii (strain ATCC 16479 / CBS 393.64 / IMI 116815)</name>
    <dbReference type="NCBI Taxonomy" id="1408163"/>
    <lineage>
        <taxon>Eukaryota</taxon>
        <taxon>Fungi</taxon>
        <taxon>Dikarya</taxon>
        <taxon>Ascomycota</taxon>
        <taxon>Pezizomycotina</taxon>
        <taxon>Eurotiomycetes</taxon>
        <taxon>Eurotiomycetidae</taxon>
        <taxon>Eurotiales</taxon>
        <taxon>Trichocomaceae</taxon>
        <taxon>Rasamsonia</taxon>
    </lineage>
</organism>
<protein>
    <submittedName>
        <fullName evidence="2">Uncharacterized protein</fullName>
    </submittedName>
</protein>
<evidence type="ECO:0000313" key="3">
    <source>
        <dbReference type="Proteomes" id="UP000053958"/>
    </source>
</evidence>
<sequence length="108" mass="12816">SWTNFDGESMFLWHRGSNRAGKRRTSTSGNAPAQERALETRTYPPQILDRYLDFHNGMRRAGKKARPGRGKDCHFFPQIVWRQKLFQRWGRDEKRKSMPQLREINGRP</sequence>
<dbReference type="EMBL" id="LASV01000301">
    <property type="protein sequence ID" value="KKA19961.1"/>
    <property type="molecule type" value="Genomic_DNA"/>
</dbReference>
<proteinExistence type="predicted"/>
<gene>
    <name evidence="2" type="ORF">T310_6030</name>
</gene>
<name>A0A0F4YQ34_RASE3</name>
<feature type="region of interest" description="Disordered" evidence="1">
    <location>
        <begin position="16"/>
        <end position="40"/>
    </location>
</feature>
<dbReference type="RefSeq" id="XP_013326573.1">
    <property type="nucleotide sequence ID" value="XM_013471119.1"/>
</dbReference>
<evidence type="ECO:0000256" key="1">
    <source>
        <dbReference type="SAM" id="MobiDB-lite"/>
    </source>
</evidence>
<dbReference type="GeneID" id="25318350"/>
<evidence type="ECO:0000313" key="2">
    <source>
        <dbReference type="EMBL" id="KKA19961.1"/>
    </source>
</evidence>
<feature type="non-terminal residue" evidence="2">
    <location>
        <position position="1"/>
    </location>
</feature>
<comment type="caution">
    <text evidence="2">The sequence shown here is derived from an EMBL/GenBank/DDBJ whole genome shotgun (WGS) entry which is preliminary data.</text>
</comment>
<dbReference type="Proteomes" id="UP000053958">
    <property type="component" value="Unassembled WGS sequence"/>
</dbReference>